<proteinExistence type="predicted"/>
<dbReference type="OMA" id="IYVMFSK"/>
<organism evidence="2 3">
    <name type="scientific">Sordaria macrospora</name>
    <dbReference type="NCBI Taxonomy" id="5147"/>
    <lineage>
        <taxon>Eukaryota</taxon>
        <taxon>Fungi</taxon>
        <taxon>Dikarya</taxon>
        <taxon>Ascomycota</taxon>
        <taxon>Pezizomycotina</taxon>
        <taxon>Sordariomycetes</taxon>
        <taxon>Sordariomycetidae</taxon>
        <taxon>Sordariales</taxon>
        <taxon>Sordariaceae</taxon>
        <taxon>Sordaria</taxon>
    </lineage>
</organism>
<dbReference type="EMBL" id="NMPR01000162">
    <property type="protein sequence ID" value="KAA8628813.1"/>
    <property type="molecule type" value="Genomic_DNA"/>
</dbReference>
<name>A0A8S8ZFE1_SORMA</name>
<evidence type="ECO:0000313" key="3">
    <source>
        <dbReference type="Proteomes" id="UP000433876"/>
    </source>
</evidence>
<feature type="signal peptide" evidence="1">
    <location>
        <begin position="1"/>
        <end position="23"/>
    </location>
</feature>
<keyword evidence="1" id="KW-0732">Signal</keyword>
<evidence type="ECO:0000256" key="1">
    <source>
        <dbReference type="SAM" id="SignalP"/>
    </source>
</evidence>
<dbReference type="Proteomes" id="UP000433876">
    <property type="component" value="Unassembled WGS sequence"/>
</dbReference>
<reference evidence="2 3" key="1">
    <citation type="submission" date="2017-07" db="EMBL/GenBank/DDBJ databases">
        <title>Genome sequence of the Sordaria macrospora wild type strain R19027.</title>
        <authorList>
            <person name="Nowrousian M."/>
            <person name="Teichert I."/>
            <person name="Kueck U."/>
        </authorList>
    </citation>
    <scope>NUCLEOTIDE SEQUENCE [LARGE SCALE GENOMIC DNA]</scope>
    <source>
        <strain evidence="2 3">R19027</strain>
        <tissue evidence="2">Mycelium</tissue>
    </source>
</reference>
<dbReference type="VEuPathDB" id="FungiDB:SMAC_05936"/>
<evidence type="ECO:0000313" key="2">
    <source>
        <dbReference type="EMBL" id="KAA8628813.1"/>
    </source>
</evidence>
<sequence length="147" mass="15308">MKFTTIPFLALSFLLASAPLALANPINSGSKVDTTPTCVSDPEGFMTVADARSCFDEIAAKGTQLITTKAPGQAMCVRRSGVFWAGIGGDADQSAAASDIAAAGKLILDTCKFNGVRGMLSEMTGGGAYVATNDHIYVMFSKDEQDD</sequence>
<protein>
    <recommendedName>
        <fullName evidence="4">Ecp2 effector protein domain-containing protein</fullName>
    </recommendedName>
</protein>
<accession>A0A8S8ZFE1</accession>
<evidence type="ECO:0008006" key="4">
    <source>
        <dbReference type="Google" id="ProtNLM"/>
    </source>
</evidence>
<dbReference type="AlphaFoldDB" id="A0A8S8ZFE1"/>
<gene>
    <name evidence="2" type="ORF">SMACR_05936</name>
</gene>
<feature type="chain" id="PRO_5035920008" description="Ecp2 effector protein domain-containing protein" evidence="1">
    <location>
        <begin position="24"/>
        <end position="147"/>
    </location>
</feature>
<comment type="caution">
    <text evidence="2">The sequence shown here is derived from an EMBL/GenBank/DDBJ whole genome shotgun (WGS) entry which is preliminary data.</text>
</comment>